<evidence type="ECO:0000256" key="5">
    <source>
        <dbReference type="ARBA" id="ARBA00022692"/>
    </source>
</evidence>
<evidence type="ECO:0000256" key="8">
    <source>
        <dbReference type="ARBA" id="ARBA00022989"/>
    </source>
</evidence>
<keyword evidence="13" id="KW-1185">Reference proteome</keyword>
<dbReference type="GO" id="GO:0046872">
    <property type="term" value="F:metal ion binding"/>
    <property type="evidence" value="ECO:0007669"/>
    <property type="project" value="UniProtKB-KW"/>
</dbReference>
<keyword evidence="10 11" id="KW-0472">Membrane</keyword>
<evidence type="ECO:0000313" key="12">
    <source>
        <dbReference type="EMBL" id="AEA46661.1"/>
    </source>
</evidence>
<evidence type="ECO:0000256" key="1">
    <source>
        <dbReference type="ARBA" id="ARBA00004651"/>
    </source>
</evidence>
<dbReference type="GO" id="GO:0016682">
    <property type="term" value="F:oxidoreductase activity, acting on diphenols and related substances as donors, oxygen as acceptor"/>
    <property type="evidence" value="ECO:0007669"/>
    <property type="project" value="TreeGrafter"/>
</dbReference>
<dbReference type="GO" id="GO:0005886">
    <property type="term" value="C:plasma membrane"/>
    <property type="evidence" value="ECO:0007669"/>
    <property type="project" value="UniProtKB-SubCell"/>
</dbReference>
<keyword evidence="7" id="KW-0249">Electron transport</keyword>
<reference evidence="12 13" key="1">
    <citation type="submission" date="2011-03" db="EMBL/GenBank/DDBJ databases">
        <title>The complete genome of Archaeoglobus veneficus SNP6.</title>
        <authorList>
            <consortium name="US DOE Joint Genome Institute (JGI-PGF)"/>
            <person name="Lucas S."/>
            <person name="Copeland A."/>
            <person name="Lapidus A."/>
            <person name="Bruce D."/>
            <person name="Goodwin L."/>
            <person name="Pitluck S."/>
            <person name="Kyrpides N."/>
            <person name="Mavromatis K."/>
            <person name="Pagani I."/>
            <person name="Ivanova N."/>
            <person name="Mikhailova N."/>
            <person name="Lu M."/>
            <person name="Detter J.C."/>
            <person name="Tapia R."/>
            <person name="Han C."/>
            <person name="Land M."/>
            <person name="Hauser L."/>
            <person name="Markowitz V."/>
            <person name="Cheng J.-F."/>
            <person name="Hugenholtz P."/>
            <person name="Woyke T."/>
            <person name="Wu D."/>
            <person name="Spring S."/>
            <person name="Brambilla E."/>
            <person name="Klenk H.-P."/>
            <person name="Eisen J.A."/>
        </authorList>
    </citation>
    <scope>NUCLEOTIDE SEQUENCE [LARGE SCALE GENOMIC DNA]</scope>
    <source>
        <strain>SNP6</strain>
    </source>
</reference>
<feature type="transmembrane region" description="Helical" evidence="11">
    <location>
        <begin position="89"/>
        <end position="111"/>
    </location>
</feature>
<dbReference type="GO" id="GO:0020037">
    <property type="term" value="F:heme binding"/>
    <property type="evidence" value="ECO:0007669"/>
    <property type="project" value="TreeGrafter"/>
</dbReference>
<feature type="transmembrane region" description="Helical" evidence="11">
    <location>
        <begin position="259"/>
        <end position="278"/>
    </location>
</feature>
<feature type="transmembrane region" description="Helical" evidence="11">
    <location>
        <begin position="123"/>
        <end position="146"/>
    </location>
</feature>
<evidence type="ECO:0000256" key="3">
    <source>
        <dbReference type="ARBA" id="ARBA00022475"/>
    </source>
</evidence>
<evidence type="ECO:0000256" key="2">
    <source>
        <dbReference type="ARBA" id="ARBA00022448"/>
    </source>
</evidence>
<keyword evidence="2" id="KW-0813">Transport</keyword>
<dbReference type="eggNOG" id="arCOG02720">
    <property type="taxonomic scope" value="Archaea"/>
</dbReference>
<protein>
    <submittedName>
        <fullName evidence="12">Cytochrome bd-type quinol oxidase, subunit 1</fullName>
    </submittedName>
</protein>
<feature type="transmembrane region" description="Helical" evidence="11">
    <location>
        <begin position="174"/>
        <end position="196"/>
    </location>
</feature>
<comment type="subcellular location">
    <subcellularLocation>
        <location evidence="1">Cell membrane</location>
        <topology evidence="1">Multi-pass membrane protein</topology>
    </subcellularLocation>
</comment>
<evidence type="ECO:0000256" key="6">
    <source>
        <dbReference type="ARBA" id="ARBA00022723"/>
    </source>
</evidence>
<keyword evidence="3" id="KW-1003">Cell membrane</keyword>
<proteinExistence type="predicted"/>
<evidence type="ECO:0000256" key="7">
    <source>
        <dbReference type="ARBA" id="ARBA00022982"/>
    </source>
</evidence>
<keyword evidence="5 11" id="KW-0812">Transmembrane</keyword>
<dbReference type="GO" id="GO:0019646">
    <property type="term" value="P:aerobic electron transport chain"/>
    <property type="evidence" value="ECO:0007669"/>
    <property type="project" value="InterPro"/>
</dbReference>
<organism evidence="12 13">
    <name type="scientific">Archaeoglobus veneficus (strain DSM 11195 / SNP6)</name>
    <dbReference type="NCBI Taxonomy" id="693661"/>
    <lineage>
        <taxon>Archaea</taxon>
        <taxon>Methanobacteriati</taxon>
        <taxon>Methanobacteriota</taxon>
        <taxon>Archaeoglobi</taxon>
        <taxon>Archaeoglobales</taxon>
        <taxon>Archaeoglobaceae</taxon>
        <taxon>Archaeoglobus</taxon>
    </lineage>
</organism>
<dbReference type="GeneID" id="10393737"/>
<name>F2KR24_ARCVS</name>
<dbReference type="Pfam" id="PF01654">
    <property type="entry name" value="Cyt_bd_oxida_I"/>
    <property type="match status" value="1"/>
</dbReference>
<accession>F2KR24</accession>
<dbReference type="HOGENOM" id="CLU_690019_0_0_2"/>
<feature type="transmembrane region" description="Helical" evidence="11">
    <location>
        <begin position="216"/>
        <end position="239"/>
    </location>
</feature>
<dbReference type="STRING" id="693661.Arcve_0640"/>
<evidence type="ECO:0000256" key="11">
    <source>
        <dbReference type="SAM" id="Phobius"/>
    </source>
</evidence>
<feature type="transmembrane region" description="Helical" evidence="11">
    <location>
        <begin position="52"/>
        <end position="77"/>
    </location>
</feature>
<dbReference type="EMBL" id="CP002588">
    <property type="protein sequence ID" value="AEA46661.1"/>
    <property type="molecule type" value="Genomic_DNA"/>
</dbReference>
<dbReference type="InterPro" id="IPR002585">
    <property type="entry name" value="Cyt-d_ubiquinol_oxidase_su_1"/>
</dbReference>
<dbReference type="GO" id="GO:0009055">
    <property type="term" value="F:electron transfer activity"/>
    <property type="evidence" value="ECO:0007669"/>
    <property type="project" value="InterPro"/>
</dbReference>
<dbReference type="OrthoDB" id="15382at2157"/>
<evidence type="ECO:0000256" key="4">
    <source>
        <dbReference type="ARBA" id="ARBA00022617"/>
    </source>
</evidence>
<keyword evidence="8 11" id="KW-1133">Transmembrane helix</keyword>
<evidence type="ECO:0000256" key="9">
    <source>
        <dbReference type="ARBA" id="ARBA00023004"/>
    </source>
</evidence>
<dbReference type="KEGG" id="ave:Arcve_0640"/>
<evidence type="ECO:0000256" key="10">
    <source>
        <dbReference type="ARBA" id="ARBA00023136"/>
    </source>
</evidence>
<feature type="transmembrane region" description="Helical" evidence="11">
    <location>
        <begin position="6"/>
        <end position="31"/>
    </location>
</feature>
<dbReference type="RefSeq" id="WP_013683334.1">
    <property type="nucleotide sequence ID" value="NC_015320.1"/>
</dbReference>
<dbReference type="GO" id="GO:0070069">
    <property type="term" value="C:cytochrome complex"/>
    <property type="evidence" value="ECO:0007669"/>
    <property type="project" value="InterPro"/>
</dbReference>
<gene>
    <name evidence="12" type="ordered locus">Arcve_0640</name>
</gene>
<keyword evidence="9" id="KW-0408">Iron</keyword>
<dbReference type="PANTHER" id="PTHR30365">
    <property type="entry name" value="CYTOCHROME D UBIQUINOL OXIDASE"/>
    <property type="match status" value="1"/>
</dbReference>
<dbReference type="Proteomes" id="UP000008136">
    <property type="component" value="Chromosome"/>
</dbReference>
<keyword evidence="6" id="KW-0479">Metal-binding</keyword>
<feature type="transmembrane region" description="Helical" evidence="11">
    <location>
        <begin position="290"/>
        <end position="308"/>
    </location>
</feature>
<sequence length="388" mass="42594">MEAVLFFLALVFGLHIAMVNLGITFSTVVPITKRRAELKNDEEMLKVSRELMRFYGATYGIAGVFGTAFTVFLLSFYPGFIGLAGHLTFVPFGIAILAIVIHFLAIVLYWYGWDKFSSSTHYAIGLILLVSVYIIPLGFRAISAFLNIPVGLELQPKLHLNVLAALGNPTLLPLYLKSVAAALTAGTLTISSAYMFRYLKTRDATAIRVVHRFMPYAAFLMVATLILGAIYAGTLYVFANYKFRNAFGIDAAYNYSWLFAIKAILILIQVLAIAVYFTKIRKNDFGMAKLIVFAGPAALVAVFAGEMLNSFSQYPYLVAALADPAFVASIPEPARSTLVSVLDLTRVNPLTTQQSLYIITLAFLGPLLASTALFLYLLLFTGERAEST</sequence>
<dbReference type="PANTHER" id="PTHR30365:SF14">
    <property type="entry name" value="CYTOCHROME BD MENAQUINOL OXIDASE SUBUNIT I-RELATED"/>
    <property type="match status" value="1"/>
</dbReference>
<feature type="transmembrane region" description="Helical" evidence="11">
    <location>
        <begin position="356"/>
        <end position="379"/>
    </location>
</feature>
<evidence type="ECO:0000313" key="13">
    <source>
        <dbReference type="Proteomes" id="UP000008136"/>
    </source>
</evidence>
<dbReference type="AlphaFoldDB" id="F2KR24"/>
<keyword evidence="4" id="KW-0349">Heme</keyword>